<keyword evidence="3" id="KW-0862">Zinc</keyword>
<evidence type="ECO:0000256" key="5">
    <source>
        <dbReference type="ARBA" id="ARBA00023163"/>
    </source>
</evidence>
<feature type="compositionally biased region" description="Low complexity" evidence="8">
    <location>
        <begin position="24"/>
        <end position="33"/>
    </location>
</feature>
<reference evidence="10 11" key="1">
    <citation type="submission" date="2024-01" db="EMBL/GenBank/DDBJ databases">
        <title>Comparative genomics of Cryptococcus and Kwoniella reveals pathogenesis evolution and contrasting modes of karyotype evolution via chromosome fusion or intercentromeric recombination.</title>
        <authorList>
            <person name="Coelho M.A."/>
            <person name="David-Palma M."/>
            <person name="Shea T."/>
            <person name="Bowers K."/>
            <person name="McGinley-Smith S."/>
            <person name="Mohammad A.W."/>
            <person name="Gnirke A."/>
            <person name="Yurkov A.M."/>
            <person name="Nowrousian M."/>
            <person name="Sun S."/>
            <person name="Cuomo C.A."/>
            <person name="Heitman J."/>
        </authorList>
    </citation>
    <scope>NUCLEOTIDE SEQUENCE [LARGE SCALE GENOMIC DNA]</scope>
    <source>
        <strain evidence="10 11">7685027</strain>
    </source>
</reference>
<accession>A0ABZ2ARW0</accession>
<keyword evidence="1" id="KW-0479">Metal-binding</keyword>
<protein>
    <recommendedName>
        <fullName evidence="9">GATA-type domain-containing protein</fullName>
    </recommendedName>
</protein>
<feature type="coiled-coil region" evidence="7">
    <location>
        <begin position="390"/>
        <end position="418"/>
    </location>
</feature>
<evidence type="ECO:0000313" key="10">
    <source>
        <dbReference type="EMBL" id="WVO20192.1"/>
    </source>
</evidence>
<dbReference type="PANTHER" id="PTHR47172:SF24">
    <property type="entry name" value="GATA ZINC FINGER DOMAIN-CONTAINING PROTEIN 14-RELATED"/>
    <property type="match status" value="1"/>
</dbReference>
<feature type="compositionally biased region" description="Low complexity" evidence="8">
    <location>
        <begin position="61"/>
        <end position="75"/>
    </location>
</feature>
<dbReference type="InterPro" id="IPR013088">
    <property type="entry name" value="Znf_NHR/GATA"/>
</dbReference>
<evidence type="ECO:0000259" key="9">
    <source>
        <dbReference type="PROSITE" id="PS50114"/>
    </source>
</evidence>
<keyword evidence="4" id="KW-0805">Transcription regulation</keyword>
<keyword evidence="7" id="KW-0175">Coiled coil</keyword>
<feature type="region of interest" description="Disordered" evidence="8">
    <location>
        <begin position="1"/>
        <end position="137"/>
    </location>
</feature>
<dbReference type="PROSITE" id="PS50114">
    <property type="entry name" value="GATA_ZN_FINGER_2"/>
    <property type="match status" value="1"/>
</dbReference>
<evidence type="ECO:0000256" key="2">
    <source>
        <dbReference type="ARBA" id="ARBA00022771"/>
    </source>
</evidence>
<feature type="compositionally biased region" description="Basic residues" evidence="8">
    <location>
        <begin position="1"/>
        <end position="12"/>
    </location>
</feature>
<feature type="compositionally biased region" description="Polar residues" evidence="8">
    <location>
        <begin position="41"/>
        <end position="56"/>
    </location>
</feature>
<evidence type="ECO:0000313" key="11">
    <source>
        <dbReference type="Proteomes" id="UP001432216"/>
    </source>
</evidence>
<evidence type="ECO:0000256" key="3">
    <source>
        <dbReference type="ARBA" id="ARBA00022833"/>
    </source>
</evidence>
<evidence type="ECO:0000256" key="6">
    <source>
        <dbReference type="PROSITE-ProRule" id="PRU00094"/>
    </source>
</evidence>
<sequence>MSKYPQRHHSPYHHPSASLAQTSQQQQQQQQQQPVQYIYDPSQSYASANPSPQPNGNLARPPNSGSATTAPSSSPRFQPYSRPQPQRSTTSNSTQSVQQNNNMSLPHAALPPSNSIHPPPQISPSHQPSPLNQPAFSFLPPQELLKGYGEPAHTPNSLSNSLYNTGYDGIMYNNTGVQQPYLPVLPDAGNHEPWDRALNDQRIGPDEYSQALAIYTHIYDSVPYFVQNTQPAPHIPENHNHTTTYESIVHLANEGHQILTGQMDSHQQALTPPTGVGVASLPTGIVGQVHMGPSPGPGASSTNHVNPTSNNANHGNGVSIGNGKQGSSGSAGGTGALSGNTMAGRKRGNSGDKKNGPPPTCLGCGATETPEWRRGPMGPRTLCNACGLVHMKLQRKKKKAEEKARLEAEKEKEAASALGVVGGTFGGGLASALPSAFLP</sequence>
<dbReference type="EMBL" id="CP143807">
    <property type="protein sequence ID" value="WVO20192.1"/>
    <property type="molecule type" value="Genomic_DNA"/>
</dbReference>
<feature type="compositionally biased region" description="Polar residues" evidence="8">
    <location>
        <begin position="299"/>
        <end position="316"/>
    </location>
</feature>
<dbReference type="GeneID" id="89988260"/>
<proteinExistence type="predicted"/>
<evidence type="ECO:0000256" key="4">
    <source>
        <dbReference type="ARBA" id="ARBA00023015"/>
    </source>
</evidence>
<organism evidence="10 11">
    <name type="scientific">Cryptococcus decagattii</name>
    <dbReference type="NCBI Taxonomy" id="1859122"/>
    <lineage>
        <taxon>Eukaryota</taxon>
        <taxon>Fungi</taxon>
        <taxon>Dikarya</taxon>
        <taxon>Basidiomycota</taxon>
        <taxon>Agaricomycotina</taxon>
        <taxon>Tremellomycetes</taxon>
        <taxon>Tremellales</taxon>
        <taxon>Cryptococcaceae</taxon>
        <taxon>Cryptococcus</taxon>
        <taxon>Cryptococcus gattii species complex</taxon>
    </lineage>
</organism>
<dbReference type="Gene3D" id="3.30.50.10">
    <property type="entry name" value="Erythroid Transcription Factor GATA-1, subunit A"/>
    <property type="match status" value="1"/>
</dbReference>
<feature type="compositionally biased region" description="Low complexity" evidence="8">
    <location>
        <begin position="86"/>
        <end position="102"/>
    </location>
</feature>
<feature type="domain" description="GATA-type" evidence="9">
    <location>
        <begin position="355"/>
        <end position="390"/>
    </location>
</feature>
<evidence type="ECO:0000256" key="1">
    <source>
        <dbReference type="ARBA" id="ARBA00022723"/>
    </source>
</evidence>
<evidence type="ECO:0000256" key="7">
    <source>
        <dbReference type="SAM" id="Coils"/>
    </source>
</evidence>
<keyword evidence="11" id="KW-1185">Reference proteome</keyword>
<gene>
    <name evidence="10" type="ORF">IAS62_001485</name>
</gene>
<dbReference type="CDD" id="cd00202">
    <property type="entry name" value="ZnF_GATA"/>
    <property type="match status" value="1"/>
</dbReference>
<feature type="region of interest" description="Disordered" evidence="8">
    <location>
        <begin position="287"/>
        <end position="362"/>
    </location>
</feature>
<dbReference type="Proteomes" id="UP001432216">
    <property type="component" value="Chromosome 2"/>
</dbReference>
<name>A0ABZ2ARW0_9TREE</name>
<feature type="compositionally biased region" description="Gly residues" evidence="8">
    <location>
        <begin position="318"/>
        <end position="336"/>
    </location>
</feature>
<dbReference type="Pfam" id="PF00320">
    <property type="entry name" value="GATA"/>
    <property type="match status" value="1"/>
</dbReference>
<dbReference type="InterPro" id="IPR000679">
    <property type="entry name" value="Znf_GATA"/>
</dbReference>
<dbReference type="SUPFAM" id="SSF57716">
    <property type="entry name" value="Glucocorticoid receptor-like (DNA-binding domain)"/>
    <property type="match status" value="1"/>
</dbReference>
<keyword evidence="2 6" id="KW-0863">Zinc-finger</keyword>
<dbReference type="SMART" id="SM00401">
    <property type="entry name" value="ZnF_GATA"/>
    <property type="match status" value="1"/>
</dbReference>
<keyword evidence="5" id="KW-0804">Transcription</keyword>
<evidence type="ECO:0000256" key="8">
    <source>
        <dbReference type="SAM" id="MobiDB-lite"/>
    </source>
</evidence>
<dbReference type="RefSeq" id="XP_064719432.1">
    <property type="nucleotide sequence ID" value="XM_064863360.1"/>
</dbReference>
<dbReference type="PANTHER" id="PTHR47172">
    <property type="entry name" value="OS01G0976800 PROTEIN"/>
    <property type="match status" value="1"/>
</dbReference>